<dbReference type="Gene3D" id="2.130.10.10">
    <property type="entry name" value="YVTN repeat-like/Quinoprotein amine dehydrogenase"/>
    <property type="match status" value="1"/>
</dbReference>
<feature type="compositionally biased region" description="Basic residues" evidence="6">
    <location>
        <begin position="289"/>
        <end position="301"/>
    </location>
</feature>
<proteinExistence type="inferred from homology"/>
<dbReference type="PANTHER" id="PTHR44019">
    <property type="entry name" value="WD REPEAT-CONTAINING PROTEIN 55"/>
    <property type="match status" value="1"/>
</dbReference>
<keyword evidence="3" id="KW-0677">Repeat</keyword>
<comment type="caution">
    <text evidence="7">The sequence shown here is derived from an EMBL/GenBank/DDBJ whole genome shotgun (WGS) entry which is preliminary data.</text>
</comment>
<evidence type="ECO:0000256" key="1">
    <source>
        <dbReference type="ARBA" id="ARBA00007625"/>
    </source>
</evidence>
<reference evidence="7 8" key="2">
    <citation type="submission" date="2015-05" db="EMBL/GenBank/DDBJ databases">
        <authorList>
            <person name="Morales-Cruz A."/>
            <person name="Amrine K.C."/>
            <person name="Cantu D."/>
        </authorList>
    </citation>
    <scope>NUCLEOTIDE SEQUENCE [LARGE SCALE GENOMIC DNA]</scope>
    <source>
        <strain evidence="7">UCRPC4</strain>
    </source>
</reference>
<dbReference type="SUPFAM" id="SSF50978">
    <property type="entry name" value="WD40 repeat-like"/>
    <property type="match status" value="1"/>
</dbReference>
<dbReference type="PANTHER" id="PTHR44019:SF20">
    <property type="entry name" value="WD REPEAT-CONTAINING PROTEIN 55"/>
    <property type="match status" value="1"/>
</dbReference>
<protein>
    <recommendedName>
        <fullName evidence="4">WD repeat-containing protein JIP5</fullName>
    </recommendedName>
    <alternativeName>
        <fullName evidence="5">WD repeat-containing protein jip5</fullName>
    </alternativeName>
</protein>
<accession>A0A0G2E943</accession>
<dbReference type="EMBL" id="LCWF01000107">
    <property type="protein sequence ID" value="KKY19522.1"/>
    <property type="molecule type" value="Genomic_DNA"/>
</dbReference>
<feature type="region of interest" description="Disordered" evidence="6">
    <location>
        <begin position="249"/>
        <end position="318"/>
    </location>
</feature>
<reference evidence="7 8" key="1">
    <citation type="submission" date="2015-05" db="EMBL/GenBank/DDBJ databases">
        <title>Distinctive expansion of gene families associated with plant cell wall degradation and secondary metabolism in the genomes of grapevine trunk pathogens.</title>
        <authorList>
            <person name="Lawrence D.P."/>
            <person name="Travadon R."/>
            <person name="Rolshausen P.E."/>
            <person name="Baumgartner K."/>
        </authorList>
    </citation>
    <scope>NUCLEOTIDE SEQUENCE [LARGE SCALE GENOMIC DNA]</scope>
    <source>
        <strain evidence="7">UCRPC4</strain>
    </source>
</reference>
<feature type="compositionally biased region" description="Acidic residues" evidence="6">
    <location>
        <begin position="258"/>
        <end position="283"/>
    </location>
</feature>
<keyword evidence="8" id="KW-1185">Reference proteome</keyword>
<evidence type="ECO:0000256" key="4">
    <source>
        <dbReference type="ARBA" id="ARBA00039238"/>
    </source>
</evidence>
<dbReference type="InterPro" id="IPR050505">
    <property type="entry name" value="WDR55/POC1"/>
</dbReference>
<comment type="similarity">
    <text evidence="1">Belongs to the WD repeat WDR55 family.</text>
</comment>
<dbReference type="AlphaFoldDB" id="A0A0G2E943"/>
<organism evidence="7 8">
    <name type="scientific">Phaeomoniella chlamydospora</name>
    <name type="common">Phaeoacremonium chlamydosporum</name>
    <dbReference type="NCBI Taxonomy" id="158046"/>
    <lineage>
        <taxon>Eukaryota</taxon>
        <taxon>Fungi</taxon>
        <taxon>Dikarya</taxon>
        <taxon>Ascomycota</taxon>
        <taxon>Pezizomycotina</taxon>
        <taxon>Eurotiomycetes</taxon>
        <taxon>Chaetothyriomycetidae</taxon>
        <taxon>Phaeomoniellales</taxon>
        <taxon>Phaeomoniellaceae</taxon>
        <taxon>Phaeomoniella</taxon>
    </lineage>
</organism>
<dbReference type="OrthoDB" id="2288928at2759"/>
<evidence type="ECO:0000256" key="5">
    <source>
        <dbReference type="ARBA" id="ARBA00039514"/>
    </source>
</evidence>
<dbReference type="Proteomes" id="UP000053317">
    <property type="component" value="Unassembled WGS sequence"/>
</dbReference>
<dbReference type="InterPro" id="IPR015943">
    <property type="entry name" value="WD40/YVTN_repeat-like_dom_sf"/>
</dbReference>
<evidence type="ECO:0000256" key="2">
    <source>
        <dbReference type="ARBA" id="ARBA00022574"/>
    </source>
</evidence>
<evidence type="ECO:0000256" key="6">
    <source>
        <dbReference type="SAM" id="MobiDB-lite"/>
    </source>
</evidence>
<keyword evidence="2" id="KW-0853">WD repeat</keyword>
<dbReference type="InterPro" id="IPR036322">
    <property type="entry name" value="WD40_repeat_dom_sf"/>
</dbReference>
<evidence type="ECO:0000313" key="7">
    <source>
        <dbReference type="EMBL" id="KKY19522.1"/>
    </source>
</evidence>
<gene>
    <name evidence="7" type="ORF">UCRPC4_g04505</name>
</gene>
<name>A0A0G2E943_PHACM</name>
<evidence type="ECO:0000313" key="8">
    <source>
        <dbReference type="Proteomes" id="UP000053317"/>
    </source>
</evidence>
<evidence type="ECO:0000256" key="3">
    <source>
        <dbReference type="ARBA" id="ARBA00022737"/>
    </source>
</evidence>
<sequence length="318" mass="33870">MALDPPTSLNILNPQNLVISTDSSAVYFYDLRADPSPTISFKPTSTHHPHSSFLSSLTPLPPSEASTSSVARQFVSTGGTTLAVTDIRRGVLVRSEDQEEELTASIYVSGLHKGGTSKGEKAVVGDASGVLTLWERGVWDDQDERIIVDRSGESLGIESLAQVPDHATSRTGPQGEHKLVATGLGDGKIKFVRLGANKVLSDWDLQHDEIEGVTALSFDVGGRLISGGGSTVKIWREAMTKIVATPGFLNGSKRSAEADSDDDDDDADAVNDSDAADDNSDEEKEGKTNGRKRRKRKRGRGKDRSGGVHVTGSFGGLN</sequence>